<protein>
    <submittedName>
        <fullName evidence="1">Uncharacterized protein</fullName>
    </submittedName>
</protein>
<sequence length="124" mass="13539">MVAGYLARVGGSLRLAKILEGAVRQSRRVGVLARLGSLCRFGAAGFVLMDYSSSGLGKAAQQLEFGRWSCRSAEAGRRQSCRGVEQRSCRLVFAFQQETWRQLGFPAAGHFGKLGRSSARQLQQ</sequence>
<dbReference type="EMBL" id="JAJFAZ020000003">
    <property type="protein sequence ID" value="KAI5338496.1"/>
    <property type="molecule type" value="Genomic_DNA"/>
</dbReference>
<organism evidence="1 2">
    <name type="scientific">Prunus dulcis</name>
    <name type="common">Almond</name>
    <name type="synonym">Amygdalus dulcis</name>
    <dbReference type="NCBI Taxonomy" id="3755"/>
    <lineage>
        <taxon>Eukaryota</taxon>
        <taxon>Viridiplantae</taxon>
        <taxon>Streptophyta</taxon>
        <taxon>Embryophyta</taxon>
        <taxon>Tracheophyta</taxon>
        <taxon>Spermatophyta</taxon>
        <taxon>Magnoliopsida</taxon>
        <taxon>eudicotyledons</taxon>
        <taxon>Gunneridae</taxon>
        <taxon>Pentapetalae</taxon>
        <taxon>rosids</taxon>
        <taxon>fabids</taxon>
        <taxon>Rosales</taxon>
        <taxon>Rosaceae</taxon>
        <taxon>Amygdaloideae</taxon>
        <taxon>Amygdaleae</taxon>
        <taxon>Prunus</taxon>
    </lineage>
</organism>
<gene>
    <name evidence="1" type="ORF">L3X38_017767</name>
</gene>
<comment type="caution">
    <text evidence="1">The sequence shown here is derived from an EMBL/GenBank/DDBJ whole genome shotgun (WGS) entry which is preliminary data.</text>
</comment>
<keyword evidence="2" id="KW-1185">Reference proteome</keyword>
<accession>A0AAD4ZAD0</accession>
<dbReference type="Proteomes" id="UP001054821">
    <property type="component" value="Chromosome 3"/>
</dbReference>
<name>A0AAD4ZAD0_PRUDU</name>
<evidence type="ECO:0000313" key="2">
    <source>
        <dbReference type="Proteomes" id="UP001054821"/>
    </source>
</evidence>
<evidence type="ECO:0000313" key="1">
    <source>
        <dbReference type="EMBL" id="KAI5338496.1"/>
    </source>
</evidence>
<dbReference type="AlphaFoldDB" id="A0AAD4ZAD0"/>
<proteinExistence type="predicted"/>
<reference evidence="1 2" key="1">
    <citation type="journal article" date="2022" name="G3 (Bethesda)">
        <title>Whole-genome sequence and methylome profiling of the almond [Prunus dulcis (Mill.) D.A. Webb] cultivar 'Nonpareil'.</title>
        <authorList>
            <person name="D'Amico-Willman K.M."/>
            <person name="Ouma W.Z."/>
            <person name="Meulia T."/>
            <person name="Sideli G.M."/>
            <person name="Gradziel T.M."/>
            <person name="Fresnedo-Ramirez J."/>
        </authorList>
    </citation>
    <scope>NUCLEOTIDE SEQUENCE [LARGE SCALE GENOMIC DNA]</scope>
    <source>
        <strain evidence="1">Clone GOH B32 T37-40</strain>
    </source>
</reference>